<proteinExistence type="predicted"/>
<sequence length="103" mass="11232">MVHKGSSLDPSIILNDSVKLVARDAVAIIEDCGPEDVIWMPMLALPMLALPMLALPMLALPMLALPMLALPVLALPVLVFLRLVWCFLDAWLAAFEGCLDRPI</sequence>
<name>A0A433PQ94_9FUNG</name>
<organism evidence="2 3">
    <name type="scientific">Jimgerdemannia flammicorona</name>
    <dbReference type="NCBI Taxonomy" id="994334"/>
    <lineage>
        <taxon>Eukaryota</taxon>
        <taxon>Fungi</taxon>
        <taxon>Fungi incertae sedis</taxon>
        <taxon>Mucoromycota</taxon>
        <taxon>Mucoromycotina</taxon>
        <taxon>Endogonomycetes</taxon>
        <taxon>Endogonales</taxon>
        <taxon>Endogonaceae</taxon>
        <taxon>Jimgerdemannia</taxon>
    </lineage>
</organism>
<feature type="transmembrane region" description="Helical" evidence="1">
    <location>
        <begin position="43"/>
        <end position="65"/>
    </location>
</feature>
<comment type="caution">
    <text evidence="2">The sequence shown here is derived from an EMBL/GenBank/DDBJ whole genome shotgun (WGS) entry which is preliminary data.</text>
</comment>
<evidence type="ECO:0000313" key="2">
    <source>
        <dbReference type="EMBL" id="RUS19738.1"/>
    </source>
</evidence>
<gene>
    <name evidence="2" type="ORF">BC938DRAFT_475675</name>
</gene>
<dbReference type="EMBL" id="RBNJ01021428">
    <property type="protein sequence ID" value="RUS19738.1"/>
    <property type="molecule type" value="Genomic_DNA"/>
</dbReference>
<evidence type="ECO:0000313" key="3">
    <source>
        <dbReference type="Proteomes" id="UP000274822"/>
    </source>
</evidence>
<keyword evidence="1" id="KW-0812">Transmembrane</keyword>
<accession>A0A433PQ94</accession>
<dbReference type="AlphaFoldDB" id="A0A433PQ94"/>
<keyword evidence="1" id="KW-0472">Membrane</keyword>
<dbReference type="Proteomes" id="UP000274822">
    <property type="component" value="Unassembled WGS sequence"/>
</dbReference>
<keyword evidence="1" id="KW-1133">Transmembrane helix</keyword>
<reference evidence="2 3" key="1">
    <citation type="journal article" date="2018" name="New Phytol.">
        <title>Phylogenomics of Endogonaceae and evolution of mycorrhizas within Mucoromycota.</title>
        <authorList>
            <person name="Chang Y."/>
            <person name="Desiro A."/>
            <person name="Na H."/>
            <person name="Sandor L."/>
            <person name="Lipzen A."/>
            <person name="Clum A."/>
            <person name="Barry K."/>
            <person name="Grigoriev I.V."/>
            <person name="Martin F.M."/>
            <person name="Stajich J.E."/>
            <person name="Smith M.E."/>
            <person name="Bonito G."/>
            <person name="Spatafora J.W."/>
        </authorList>
    </citation>
    <scope>NUCLEOTIDE SEQUENCE [LARGE SCALE GENOMIC DNA]</scope>
    <source>
        <strain evidence="2 3">AD002</strain>
    </source>
</reference>
<feature type="transmembrane region" description="Helical" evidence="1">
    <location>
        <begin position="72"/>
        <end position="94"/>
    </location>
</feature>
<evidence type="ECO:0000256" key="1">
    <source>
        <dbReference type="SAM" id="Phobius"/>
    </source>
</evidence>
<protein>
    <submittedName>
        <fullName evidence="2">Uncharacterized protein</fullName>
    </submittedName>
</protein>
<keyword evidence="3" id="KW-1185">Reference proteome</keyword>